<dbReference type="InterPro" id="IPR015419">
    <property type="entry name" value="CTAG/Pcc1"/>
</dbReference>
<dbReference type="Proteomes" id="UP001479436">
    <property type="component" value="Unassembled WGS sequence"/>
</dbReference>
<keyword evidence="3" id="KW-1185">Reference proteome</keyword>
<comment type="similarity">
    <text evidence="1">Belongs to the CTAG/PCC1 family.</text>
</comment>
<dbReference type="PANTHER" id="PTHR31283">
    <property type="entry name" value="EKC/KEOPS COMPLEX SUBUNIT PCC1 FAMILY MEMBER"/>
    <property type="match status" value="1"/>
</dbReference>
<protein>
    <recommendedName>
        <fullName evidence="4">Transcription factor Pcc1</fullName>
    </recommendedName>
</protein>
<dbReference type="Gene3D" id="3.30.310.50">
    <property type="entry name" value="Alpha-D-phosphohexomutase, C-terminal domain"/>
    <property type="match status" value="1"/>
</dbReference>
<dbReference type="PANTHER" id="PTHR31283:SF5">
    <property type="entry name" value="EKC_KEOPS COMPLEX SUBUNIT LAGE3"/>
    <property type="match status" value="1"/>
</dbReference>
<comment type="caution">
    <text evidence="2">The sequence shown here is derived from an EMBL/GenBank/DDBJ whole genome shotgun (WGS) entry which is preliminary data.</text>
</comment>
<evidence type="ECO:0000313" key="2">
    <source>
        <dbReference type="EMBL" id="KAK9759846.1"/>
    </source>
</evidence>
<gene>
    <name evidence="2" type="ORF">K7432_016704</name>
</gene>
<evidence type="ECO:0000256" key="1">
    <source>
        <dbReference type="ARBA" id="ARBA00007073"/>
    </source>
</evidence>
<name>A0ABR2WEB8_9FUNG</name>
<evidence type="ECO:0008006" key="4">
    <source>
        <dbReference type="Google" id="ProtNLM"/>
    </source>
</evidence>
<organism evidence="2 3">
    <name type="scientific">Basidiobolus ranarum</name>
    <dbReference type="NCBI Taxonomy" id="34480"/>
    <lineage>
        <taxon>Eukaryota</taxon>
        <taxon>Fungi</taxon>
        <taxon>Fungi incertae sedis</taxon>
        <taxon>Zoopagomycota</taxon>
        <taxon>Entomophthoromycotina</taxon>
        <taxon>Basidiobolomycetes</taxon>
        <taxon>Basidiobolales</taxon>
        <taxon>Basidiobolaceae</taxon>
        <taxon>Basidiobolus</taxon>
    </lineage>
</organism>
<dbReference type="EMBL" id="JASJQH010002932">
    <property type="protein sequence ID" value="KAK9759846.1"/>
    <property type="molecule type" value="Genomic_DNA"/>
</dbReference>
<dbReference type="Pfam" id="PF09341">
    <property type="entry name" value="Pcc1"/>
    <property type="match status" value="1"/>
</dbReference>
<proteinExistence type="inferred from homology"/>
<evidence type="ECO:0000313" key="3">
    <source>
        <dbReference type="Proteomes" id="UP001479436"/>
    </source>
</evidence>
<reference evidence="2 3" key="1">
    <citation type="submission" date="2023-04" db="EMBL/GenBank/DDBJ databases">
        <title>Genome of Basidiobolus ranarum AG-B5.</title>
        <authorList>
            <person name="Stajich J.E."/>
            <person name="Carter-House D."/>
            <person name="Gryganskyi A."/>
        </authorList>
    </citation>
    <scope>NUCLEOTIDE SEQUENCE [LARGE SCALE GENOMIC DNA]</scope>
    <source>
        <strain evidence="2 3">AG-B5</strain>
    </source>
</reference>
<accession>A0ABR2WEB8</accession>
<sequence length="88" mass="10315">MSTTSWEHSMNLTFTFESPEQADIAKNTLNVDKELKEDQVLRVLEVKDNQLLVSFQCHTVRMLRVSVNSFLEFLHLVTLTIKEFELKE</sequence>